<gene>
    <name evidence="2" type="ORF">HAT2_00123</name>
</gene>
<sequence>MFSRLFRVLVTFSTLFSGILVCQDTTSSILHREGLFGKFFSVLPSSSFLPSSHYLGLLLGMLVLGLLIQLAPWTTSFDLGICSQSFFVLGLLERVVVAGTTLMATLAAGSSMHLMAYFINLKAVVENLSPYHAAFFSTVCILCVGCATYFFLADTRSQFQEKEKDLLGSLIALFFKTFLQIGSVFLFLIPMTKGLMIDIFSQSLLSYWPLYIVLGLGTLLPSFSKSIFMGEAVSGTVWDSFSRWGQALSGWIFLIGAIFFARAFAETVYFPSTVWSLCLASYLVSFCLFCAREFSHRIVSWVWIMMAFLVVVAFFILERHELCVQNIGFHPVQEQLGLVFP</sequence>
<protein>
    <submittedName>
        <fullName evidence="2">Uncharacterized protein</fullName>
    </submittedName>
</protein>
<feature type="transmembrane region" description="Helical" evidence="1">
    <location>
        <begin position="270"/>
        <end position="291"/>
    </location>
</feature>
<dbReference type="RefSeq" id="WP_114544104.1">
    <property type="nucleotide sequence ID" value="NZ_QQBG01000008.1"/>
</dbReference>
<feature type="transmembrane region" description="Helical" evidence="1">
    <location>
        <begin position="131"/>
        <end position="152"/>
    </location>
</feature>
<feature type="transmembrane region" description="Helical" evidence="1">
    <location>
        <begin position="244"/>
        <end position="264"/>
    </location>
</feature>
<dbReference type="EMBL" id="QQBG01000008">
    <property type="protein sequence ID" value="RDB31743.1"/>
    <property type="molecule type" value="Genomic_DNA"/>
</dbReference>
<name>A0A369KIY5_9BACT</name>
<keyword evidence="3" id="KW-1185">Reference proteome</keyword>
<keyword evidence="1" id="KW-0812">Transmembrane</keyword>
<accession>A0A369KIY5</accession>
<evidence type="ECO:0000256" key="1">
    <source>
        <dbReference type="SAM" id="Phobius"/>
    </source>
</evidence>
<feature type="transmembrane region" description="Helical" evidence="1">
    <location>
        <begin position="173"/>
        <end position="192"/>
    </location>
</feature>
<feature type="transmembrane region" description="Helical" evidence="1">
    <location>
        <begin position="204"/>
        <end position="223"/>
    </location>
</feature>
<dbReference type="OrthoDB" id="22311at2"/>
<dbReference type="AlphaFoldDB" id="A0A369KIY5"/>
<feature type="transmembrane region" description="Helical" evidence="1">
    <location>
        <begin position="54"/>
        <end position="74"/>
    </location>
</feature>
<evidence type="ECO:0000313" key="3">
    <source>
        <dbReference type="Proteomes" id="UP000253816"/>
    </source>
</evidence>
<keyword evidence="1" id="KW-0472">Membrane</keyword>
<organism evidence="2 3">
    <name type="scientific">Candidatus Similichlamydia laticola</name>
    <dbReference type="NCBI Taxonomy" id="2170265"/>
    <lineage>
        <taxon>Bacteria</taxon>
        <taxon>Pseudomonadati</taxon>
        <taxon>Chlamydiota</taxon>
        <taxon>Chlamydiia</taxon>
        <taxon>Parachlamydiales</taxon>
        <taxon>Candidatus Parilichlamydiaceae</taxon>
        <taxon>Candidatus Similichlamydia</taxon>
    </lineage>
</organism>
<dbReference type="Proteomes" id="UP000253816">
    <property type="component" value="Unassembled WGS sequence"/>
</dbReference>
<keyword evidence="1" id="KW-1133">Transmembrane helix</keyword>
<feature type="transmembrane region" description="Helical" evidence="1">
    <location>
        <begin position="298"/>
        <end position="317"/>
    </location>
</feature>
<comment type="caution">
    <text evidence="2">The sequence shown here is derived from an EMBL/GenBank/DDBJ whole genome shotgun (WGS) entry which is preliminary data.</text>
</comment>
<reference evidence="2 3" key="1">
    <citation type="submission" date="2018-07" db="EMBL/GenBank/DDBJ databases">
        <title>Comparative genomics of the Candidatus Parilichlamydiaceae reveals evidence of convergent evolution and genome reduction in the phylum Chlamydiae.</title>
        <authorList>
            <person name="Taylor-Brown A."/>
            <person name="Polkinghorne A."/>
        </authorList>
    </citation>
    <scope>NUCLEOTIDE SEQUENCE [LARGE SCALE GENOMIC DNA]</scope>
    <source>
        <strain evidence="2 3">Hat2</strain>
    </source>
</reference>
<evidence type="ECO:0000313" key="2">
    <source>
        <dbReference type="EMBL" id="RDB31743.1"/>
    </source>
</evidence>
<proteinExistence type="predicted"/>
<feature type="transmembrane region" description="Helical" evidence="1">
    <location>
        <begin position="95"/>
        <end position="119"/>
    </location>
</feature>